<sequence>MASKQPAATSAKPLAMMTKLSPWVSYYKPPKTTAAAAAATSSATTKSGAGTVPTAAPKLILMASWMDAKDAHIAKYIAYYQAIYPTSAILLIKFTTSVAFSASAQNRAAQPAASYLRSQIDAGVLSAAPREPEILVHVFSNGGASSMRNMYQIYRKKTGHSFPPHAAVYDSCPGANSLLRTYTAFMVGLKGIARLFAAPLIMAVAAFLSLLYGPLQFLFGEGPLRESQRVHNDRTLVRQTNRAYVYSKEDDMVDWRHLEEHAKEAAAKGIPVRRELYANSAHVAHMPTDSDRYWKIVTDTWEQGIKRSGTLLPGFA</sequence>
<dbReference type="OMA" id="LAFWMNA"/>
<accession>M7TCK2</accession>
<evidence type="ECO:0000313" key="2">
    <source>
        <dbReference type="EMBL" id="EMR67601.1"/>
    </source>
</evidence>
<dbReference type="Proteomes" id="UP000012174">
    <property type="component" value="Unassembled WGS sequence"/>
</dbReference>
<evidence type="ECO:0000313" key="3">
    <source>
        <dbReference type="Proteomes" id="UP000012174"/>
    </source>
</evidence>
<dbReference type="PANTHER" id="PTHR12265">
    <property type="entry name" value="TRANSMEMBRANE PROTEIN 53"/>
    <property type="match status" value="1"/>
</dbReference>
<keyword evidence="1" id="KW-1133">Transmembrane helix</keyword>
<gene>
    <name evidence="2" type="ORF">UCREL1_5397</name>
</gene>
<evidence type="ECO:0000256" key="1">
    <source>
        <dbReference type="SAM" id="Phobius"/>
    </source>
</evidence>
<dbReference type="eggNOG" id="ENOG502S6B9">
    <property type="taxonomic scope" value="Eukaryota"/>
</dbReference>
<dbReference type="EMBL" id="KB706404">
    <property type="protein sequence ID" value="EMR67601.1"/>
    <property type="molecule type" value="Genomic_DNA"/>
</dbReference>
<dbReference type="OrthoDB" id="77878at2759"/>
<dbReference type="InterPro" id="IPR008547">
    <property type="entry name" value="DUF829_TMEM53"/>
</dbReference>
<dbReference type="KEGG" id="ela:UCREL1_5397"/>
<dbReference type="Pfam" id="PF05705">
    <property type="entry name" value="DUF829"/>
    <property type="match status" value="1"/>
</dbReference>
<protein>
    <submittedName>
        <fullName evidence="2">Putative indole-diterpene biosynthesis protein</fullName>
    </submittedName>
</protein>
<dbReference type="AlphaFoldDB" id="M7TCK2"/>
<keyword evidence="1" id="KW-0812">Transmembrane</keyword>
<reference evidence="3" key="1">
    <citation type="journal article" date="2013" name="Genome Announc.">
        <title>Draft genome sequence of the grapevine dieback fungus Eutypa lata UCR-EL1.</title>
        <authorList>
            <person name="Blanco-Ulate B."/>
            <person name="Rolshausen P.E."/>
            <person name="Cantu D."/>
        </authorList>
    </citation>
    <scope>NUCLEOTIDE SEQUENCE [LARGE SCALE GENOMIC DNA]</scope>
    <source>
        <strain evidence="3">UCR-EL1</strain>
    </source>
</reference>
<keyword evidence="3" id="KW-1185">Reference proteome</keyword>
<dbReference type="HOGENOM" id="CLU_036503_0_0_1"/>
<proteinExistence type="predicted"/>
<organism evidence="2 3">
    <name type="scientific">Eutypa lata (strain UCR-EL1)</name>
    <name type="common">Grapevine dieback disease fungus</name>
    <name type="synonym">Eutypa armeniacae</name>
    <dbReference type="NCBI Taxonomy" id="1287681"/>
    <lineage>
        <taxon>Eukaryota</taxon>
        <taxon>Fungi</taxon>
        <taxon>Dikarya</taxon>
        <taxon>Ascomycota</taxon>
        <taxon>Pezizomycotina</taxon>
        <taxon>Sordariomycetes</taxon>
        <taxon>Xylariomycetidae</taxon>
        <taxon>Xylariales</taxon>
        <taxon>Diatrypaceae</taxon>
        <taxon>Eutypa</taxon>
    </lineage>
</organism>
<feature type="transmembrane region" description="Helical" evidence="1">
    <location>
        <begin position="195"/>
        <end position="219"/>
    </location>
</feature>
<keyword evidence="1" id="KW-0472">Membrane</keyword>
<name>M7TCK2_EUTLA</name>
<dbReference type="InterPro" id="IPR029058">
    <property type="entry name" value="AB_hydrolase_fold"/>
</dbReference>
<dbReference type="SUPFAM" id="SSF53474">
    <property type="entry name" value="alpha/beta-Hydrolases"/>
    <property type="match status" value="1"/>
</dbReference>
<dbReference type="PANTHER" id="PTHR12265:SF40">
    <property type="entry name" value="DUF829-DOMAIN-CONTAINING PROTEIN"/>
    <property type="match status" value="1"/>
</dbReference>